<dbReference type="PROSITE" id="PS50977">
    <property type="entry name" value="HTH_TETR_2"/>
    <property type="match status" value="1"/>
</dbReference>
<protein>
    <submittedName>
        <fullName evidence="6">TetR/AcrR family transcriptional regulator</fullName>
    </submittedName>
</protein>
<evidence type="ECO:0000313" key="7">
    <source>
        <dbReference type="Proteomes" id="UP001645859"/>
    </source>
</evidence>
<proteinExistence type="predicted"/>
<evidence type="ECO:0000256" key="4">
    <source>
        <dbReference type="PROSITE-ProRule" id="PRU00335"/>
    </source>
</evidence>
<accession>A0ABS1SFU9</accession>
<dbReference type="Pfam" id="PF00440">
    <property type="entry name" value="TetR_N"/>
    <property type="match status" value="1"/>
</dbReference>
<dbReference type="PANTHER" id="PTHR30055:SF238">
    <property type="entry name" value="MYCOFACTOCIN BIOSYNTHESIS TRANSCRIPTIONAL REGULATOR MFTR-RELATED"/>
    <property type="match status" value="1"/>
</dbReference>
<dbReference type="SUPFAM" id="SSF46689">
    <property type="entry name" value="Homeodomain-like"/>
    <property type="match status" value="1"/>
</dbReference>
<dbReference type="InterPro" id="IPR001647">
    <property type="entry name" value="HTH_TetR"/>
</dbReference>
<evidence type="ECO:0000256" key="1">
    <source>
        <dbReference type="ARBA" id="ARBA00023015"/>
    </source>
</evidence>
<evidence type="ECO:0000256" key="2">
    <source>
        <dbReference type="ARBA" id="ARBA00023125"/>
    </source>
</evidence>
<evidence type="ECO:0000313" key="6">
    <source>
        <dbReference type="EMBL" id="MBL3679192.1"/>
    </source>
</evidence>
<evidence type="ECO:0000256" key="3">
    <source>
        <dbReference type="ARBA" id="ARBA00023163"/>
    </source>
</evidence>
<dbReference type="InterPro" id="IPR050109">
    <property type="entry name" value="HTH-type_TetR-like_transc_reg"/>
</dbReference>
<dbReference type="PANTHER" id="PTHR30055">
    <property type="entry name" value="HTH-TYPE TRANSCRIPTIONAL REGULATOR RUTR"/>
    <property type="match status" value="1"/>
</dbReference>
<dbReference type="Proteomes" id="UP001645859">
    <property type="component" value="Unassembled WGS sequence"/>
</dbReference>
<name>A0ABS1SFU9_9MICO</name>
<keyword evidence="2 4" id="KW-0238">DNA-binding</keyword>
<dbReference type="Gene3D" id="1.10.357.10">
    <property type="entry name" value="Tetracycline Repressor, domain 2"/>
    <property type="match status" value="1"/>
</dbReference>
<gene>
    <name evidence="6" type="ORF">D3230_07755</name>
</gene>
<evidence type="ECO:0000259" key="5">
    <source>
        <dbReference type="PROSITE" id="PS50977"/>
    </source>
</evidence>
<sequence>MATDAASSPAATLRAADPRTARTREAIVTGFATLLRSGCADASVRDVVASAGISRASFYTHFAGVDEVALTLLRRIFEGLGAVVVAERVALGRRTATSVRAGQERLADAFWEQRDLLRPMLEGPSAGPVYVAIVRAFAETIEALLRSELSRIPAGIDARLAAIGIANTLLGILSAWITDAIVADREAVVDHLVAMLPAWIATPDSPDAH</sequence>
<dbReference type="InterPro" id="IPR009057">
    <property type="entry name" value="Homeodomain-like_sf"/>
</dbReference>
<organism evidence="6 7">
    <name type="scientific">Leucobacter chromiireducens subsp. solipictus</name>
    <dbReference type="NCBI Taxonomy" id="398235"/>
    <lineage>
        <taxon>Bacteria</taxon>
        <taxon>Bacillati</taxon>
        <taxon>Actinomycetota</taxon>
        <taxon>Actinomycetes</taxon>
        <taxon>Micrococcales</taxon>
        <taxon>Microbacteriaceae</taxon>
        <taxon>Leucobacter</taxon>
    </lineage>
</organism>
<keyword evidence="1" id="KW-0805">Transcription regulation</keyword>
<dbReference type="RefSeq" id="WP_202344445.1">
    <property type="nucleotide sequence ID" value="NZ_BAAAPI010000013.1"/>
</dbReference>
<feature type="DNA-binding region" description="H-T-H motif" evidence="4">
    <location>
        <begin position="43"/>
        <end position="62"/>
    </location>
</feature>
<comment type="caution">
    <text evidence="6">The sequence shown here is derived from an EMBL/GenBank/DDBJ whole genome shotgun (WGS) entry which is preliminary data.</text>
</comment>
<feature type="domain" description="HTH tetR-type" evidence="5">
    <location>
        <begin position="21"/>
        <end position="80"/>
    </location>
</feature>
<keyword evidence="3" id="KW-0804">Transcription</keyword>
<keyword evidence="7" id="KW-1185">Reference proteome</keyword>
<reference evidence="6 7" key="1">
    <citation type="submission" date="2018-09" db="EMBL/GenBank/DDBJ databases">
        <title>Comparative genomics of Leucobacter spp.</title>
        <authorList>
            <person name="Reis A.C."/>
            <person name="Kolvenbach B.A."/>
            <person name="Corvini P.F.X."/>
            <person name="Nunes O.C."/>
        </authorList>
    </citation>
    <scope>NUCLEOTIDE SEQUENCE [LARGE SCALE GENOMIC DNA]</scope>
    <source>
        <strain evidence="6 7">TAN 31504</strain>
    </source>
</reference>
<dbReference type="EMBL" id="QYAC01000003">
    <property type="protein sequence ID" value="MBL3679192.1"/>
    <property type="molecule type" value="Genomic_DNA"/>
</dbReference>